<evidence type="ECO:0000256" key="5">
    <source>
        <dbReference type="ARBA" id="ARBA00023163"/>
    </source>
</evidence>
<dbReference type="Pfam" id="PF00155">
    <property type="entry name" value="Aminotran_1_2"/>
    <property type="match status" value="1"/>
</dbReference>
<feature type="domain" description="HTH gntR-type" evidence="6">
    <location>
        <begin position="13"/>
        <end position="81"/>
    </location>
</feature>
<proteinExistence type="inferred from homology"/>
<evidence type="ECO:0000256" key="2">
    <source>
        <dbReference type="ARBA" id="ARBA00022898"/>
    </source>
</evidence>
<dbReference type="InterPro" id="IPR015421">
    <property type="entry name" value="PyrdxlP-dep_Trfase_major"/>
</dbReference>
<dbReference type="GO" id="GO:0008483">
    <property type="term" value="F:transaminase activity"/>
    <property type="evidence" value="ECO:0007669"/>
    <property type="project" value="UniProtKB-KW"/>
</dbReference>
<dbReference type="InterPro" id="IPR015424">
    <property type="entry name" value="PyrdxlP-dep_Trfase"/>
</dbReference>
<evidence type="ECO:0000259" key="6">
    <source>
        <dbReference type="PROSITE" id="PS50949"/>
    </source>
</evidence>
<protein>
    <submittedName>
        <fullName evidence="7">GntR family transcriptional regulator/MocR family aminotransferase</fullName>
    </submittedName>
</protein>
<dbReference type="AlphaFoldDB" id="A0A841GDR8"/>
<dbReference type="PANTHER" id="PTHR46577:SF2">
    <property type="entry name" value="TRANSCRIPTIONAL REGULATORY PROTEIN"/>
    <property type="match status" value="1"/>
</dbReference>
<keyword evidence="8" id="KW-1185">Reference proteome</keyword>
<dbReference type="Pfam" id="PF00392">
    <property type="entry name" value="GntR"/>
    <property type="match status" value="1"/>
</dbReference>
<dbReference type="InterPro" id="IPR051446">
    <property type="entry name" value="HTH_trans_reg/aminotransferase"/>
</dbReference>
<dbReference type="GO" id="GO:0003700">
    <property type="term" value="F:DNA-binding transcription factor activity"/>
    <property type="evidence" value="ECO:0007669"/>
    <property type="project" value="InterPro"/>
</dbReference>
<dbReference type="Proteomes" id="UP000585721">
    <property type="component" value="Unassembled WGS sequence"/>
</dbReference>
<dbReference type="GO" id="GO:0030170">
    <property type="term" value="F:pyridoxal phosphate binding"/>
    <property type="evidence" value="ECO:0007669"/>
    <property type="project" value="InterPro"/>
</dbReference>
<keyword evidence="5" id="KW-0804">Transcription</keyword>
<dbReference type="RefSeq" id="WP_188025570.1">
    <property type="nucleotide sequence ID" value="NZ_JACHGR010000002.1"/>
</dbReference>
<dbReference type="Gene3D" id="1.10.10.10">
    <property type="entry name" value="Winged helix-like DNA-binding domain superfamily/Winged helix DNA-binding domain"/>
    <property type="match status" value="1"/>
</dbReference>
<sequence length="463" mass="52060">MLTIRIDEKPEALPFYLQIKLQICDQIRSGALPAGTRLPSSRGLAHQLQIARGSVVRAYEELCQEGLCTSGVGIGTLVCEHQNQPDMAGQTDTQASTLQVPDEPLNSGSGLISLLPSLATTEYLPKSELRKGFDRVLRYSSRLTAFNESAGDHRLRQLICEKLLPERSIRAQPQNVLIVPGTQYGSMLIALTLNKHRSDLHFGEPGYLDIARNFSRFGFSLKAHPMDNNGIILDSQLGKNDVLYLMPEHHFPQCITLSEKRRQEISHQLVNNGLMLIEDDYDSEFYYERMPLPALKSQQGHENIIYSGTFSKTLFNSLRLGYLVAEADLIQEMASLHWSLSRGTSGLLQHWVAELLAAGTLTKHTQRMRTVYQRKRDKVAELLAHRCPEWQFDVPKGGLQFFVNVGSPEMADQIIAKCRDMNIRMAHPSNYVLHDKSLMNFIIIGFGSASLSDIEKSIEELLL</sequence>
<dbReference type="SMART" id="SM00345">
    <property type="entry name" value="HTH_GNTR"/>
    <property type="match status" value="1"/>
</dbReference>
<reference evidence="7 8" key="1">
    <citation type="submission" date="2020-08" db="EMBL/GenBank/DDBJ databases">
        <title>Genomic Encyclopedia of Type Strains, Phase IV (KMG-IV): sequencing the most valuable type-strain genomes for metagenomic binning, comparative biology and taxonomic classification.</title>
        <authorList>
            <person name="Goeker M."/>
        </authorList>
    </citation>
    <scope>NUCLEOTIDE SEQUENCE [LARGE SCALE GENOMIC DNA]</scope>
    <source>
        <strain evidence="7 8">DSM 22975</strain>
    </source>
</reference>
<dbReference type="CDD" id="cd07377">
    <property type="entry name" value="WHTH_GntR"/>
    <property type="match status" value="1"/>
</dbReference>
<keyword evidence="7" id="KW-0808">Transferase</keyword>
<dbReference type="PANTHER" id="PTHR46577">
    <property type="entry name" value="HTH-TYPE TRANSCRIPTIONAL REGULATORY PROTEIN GABR"/>
    <property type="match status" value="1"/>
</dbReference>
<evidence type="ECO:0000256" key="4">
    <source>
        <dbReference type="ARBA" id="ARBA00023125"/>
    </source>
</evidence>
<dbReference type="GO" id="GO:0003677">
    <property type="term" value="F:DNA binding"/>
    <property type="evidence" value="ECO:0007669"/>
    <property type="project" value="UniProtKB-KW"/>
</dbReference>
<dbReference type="InterPro" id="IPR036390">
    <property type="entry name" value="WH_DNA-bd_sf"/>
</dbReference>
<name>A0A841GDR8_9GAMM</name>
<organism evidence="7 8">
    <name type="scientific">Tolumonas osonensis</name>
    <dbReference type="NCBI Taxonomy" id="675874"/>
    <lineage>
        <taxon>Bacteria</taxon>
        <taxon>Pseudomonadati</taxon>
        <taxon>Pseudomonadota</taxon>
        <taxon>Gammaproteobacteria</taxon>
        <taxon>Aeromonadales</taxon>
        <taxon>Aeromonadaceae</taxon>
        <taxon>Tolumonas</taxon>
    </lineage>
</organism>
<keyword evidence="3" id="KW-0805">Transcription regulation</keyword>
<dbReference type="InterPro" id="IPR000524">
    <property type="entry name" value="Tscrpt_reg_HTH_GntR"/>
</dbReference>
<evidence type="ECO:0000313" key="7">
    <source>
        <dbReference type="EMBL" id="MBB6054766.1"/>
    </source>
</evidence>
<dbReference type="SUPFAM" id="SSF46785">
    <property type="entry name" value="Winged helix' DNA-binding domain"/>
    <property type="match status" value="1"/>
</dbReference>
<dbReference type="CDD" id="cd00609">
    <property type="entry name" value="AAT_like"/>
    <property type="match status" value="1"/>
</dbReference>
<dbReference type="InterPro" id="IPR036388">
    <property type="entry name" value="WH-like_DNA-bd_sf"/>
</dbReference>
<dbReference type="SUPFAM" id="SSF53383">
    <property type="entry name" value="PLP-dependent transferases"/>
    <property type="match status" value="1"/>
</dbReference>
<keyword evidence="2" id="KW-0663">Pyridoxal phosphate</keyword>
<accession>A0A841GDR8</accession>
<dbReference type="PROSITE" id="PS50949">
    <property type="entry name" value="HTH_GNTR"/>
    <property type="match status" value="1"/>
</dbReference>
<evidence type="ECO:0000256" key="3">
    <source>
        <dbReference type="ARBA" id="ARBA00023015"/>
    </source>
</evidence>
<evidence type="ECO:0000313" key="8">
    <source>
        <dbReference type="Proteomes" id="UP000585721"/>
    </source>
</evidence>
<gene>
    <name evidence="7" type="ORF">HNR75_000638</name>
</gene>
<keyword evidence="4" id="KW-0238">DNA-binding</keyword>
<evidence type="ECO:0000256" key="1">
    <source>
        <dbReference type="ARBA" id="ARBA00005384"/>
    </source>
</evidence>
<dbReference type="InterPro" id="IPR004839">
    <property type="entry name" value="Aminotransferase_I/II_large"/>
</dbReference>
<comment type="similarity">
    <text evidence="1">In the C-terminal section; belongs to the class-I pyridoxal-phosphate-dependent aminotransferase family.</text>
</comment>
<dbReference type="EMBL" id="JACHGR010000002">
    <property type="protein sequence ID" value="MBB6054766.1"/>
    <property type="molecule type" value="Genomic_DNA"/>
</dbReference>
<dbReference type="Gene3D" id="3.40.640.10">
    <property type="entry name" value="Type I PLP-dependent aspartate aminotransferase-like (Major domain)"/>
    <property type="match status" value="1"/>
</dbReference>
<keyword evidence="7" id="KW-0032">Aminotransferase</keyword>
<comment type="caution">
    <text evidence="7">The sequence shown here is derived from an EMBL/GenBank/DDBJ whole genome shotgun (WGS) entry which is preliminary data.</text>
</comment>